<evidence type="ECO:0000256" key="1">
    <source>
        <dbReference type="SAM" id="MobiDB-lite"/>
    </source>
</evidence>
<evidence type="ECO:0000313" key="3">
    <source>
        <dbReference type="Proteomes" id="UP000636661"/>
    </source>
</evidence>
<protein>
    <submittedName>
        <fullName evidence="2">Uncharacterized protein</fullName>
    </submittedName>
</protein>
<dbReference type="Proteomes" id="UP000636661">
    <property type="component" value="Unassembled WGS sequence"/>
</dbReference>
<accession>A0A918HVW2</accession>
<sequence length="269" mass="26700">MRSVVVTALDAQRGTGRGARVPGIDECLREAMSLPGALGAALVDWTSGLALGTAGRSPVGDHETTAAETAELARAAREYESFSPDAIPAALPPAPARAAGLPGVPDRKSPGSAPGVDGARAPGCPPGPAPGPAVAADPASGPPSGLTPVPVPGPTPVPTPGAPGGRGPRGGPAGGPHPGAPEAGDRPAPPAGPGTAAPLPAAPPIGVDPKAPPVEDVIVTTRTAYHVLRFVETTFDSSVFLHLWLDRSTGNLALARLRLRELAERLVLV</sequence>
<evidence type="ECO:0000313" key="2">
    <source>
        <dbReference type="EMBL" id="GGU33827.1"/>
    </source>
</evidence>
<dbReference type="AlphaFoldDB" id="A0A918HVW2"/>
<reference evidence="2" key="2">
    <citation type="submission" date="2020-09" db="EMBL/GenBank/DDBJ databases">
        <authorList>
            <person name="Sun Q."/>
            <person name="Ohkuma M."/>
        </authorList>
    </citation>
    <scope>NUCLEOTIDE SEQUENCE</scope>
    <source>
        <strain evidence="2">JCM 4391</strain>
    </source>
</reference>
<feature type="compositionally biased region" description="Low complexity" evidence="1">
    <location>
        <begin position="132"/>
        <end position="148"/>
    </location>
</feature>
<organism evidence="2 3">
    <name type="scientific">Streptomyces lavendofoliae</name>
    <dbReference type="NCBI Taxonomy" id="67314"/>
    <lineage>
        <taxon>Bacteria</taxon>
        <taxon>Bacillati</taxon>
        <taxon>Actinomycetota</taxon>
        <taxon>Actinomycetes</taxon>
        <taxon>Kitasatosporales</taxon>
        <taxon>Streptomycetaceae</taxon>
        <taxon>Streptomyces</taxon>
    </lineage>
</organism>
<comment type="caution">
    <text evidence="2">The sequence shown here is derived from an EMBL/GenBank/DDBJ whole genome shotgun (WGS) entry which is preliminary data.</text>
</comment>
<reference evidence="2" key="1">
    <citation type="journal article" date="2014" name="Int. J. Syst. Evol. Microbiol.">
        <title>Complete genome sequence of Corynebacterium casei LMG S-19264T (=DSM 44701T), isolated from a smear-ripened cheese.</title>
        <authorList>
            <consortium name="US DOE Joint Genome Institute (JGI-PGF)"/>
            <person name="Walter F."/>
            <person name="Albersmeier A."/>
            <person name="Kalinowski J."/>
            <person name="Ruckert C."/>
        </authorList>
    </citation>
    <scope>NUCLEOTIDE SEQUENCE</scope>
    <source>
        <strain evidence="2">JCM 4391</strain>
    </source>
</reference>
<keyword evidence="3" id="KW-1185">Reference proteome</keyword>
<feature type="compositionally biased region" description="Pro residues" evidence="1">
    <location>
        <begin position="149"/>
        <end position="161"/>
    </location>
</feature>
<dbReference type="EMBL" id="BMTP01000004">
    <property type="protein sequence ID" value="GGU33827.1"/>
    <property type="molecule type" value="Genomic_DNA"/>
</dbReference>
<proteinExistence type="predicted"/>
<name>A0A918HVW2_9ACTN</name>
<feature type="compositionally biased region" description="Gly residues" evidence="1">
    <location>
        <begin position="162"/>
        <end position="177"/>
    </location>
</feature>
<gene>
    <name evidence="2" type="ORF">GCM10010274_21300</name>
</gene>
<feature type="region of interest" description="Disordered" evidence="1">
    <location>
        <begin position="85"/>
        <end position="209"/>
    </location>
</feature>